<evidence type="ECO:0000256" key="4">
    <source>
        <dbReference type="ARBA" id="ARBA00022679"/>
    </source>
</evidence>
<name>A0A0S1SUY9_9BACT</name>
<dbReference type="EMBL" id="CP013065">
    <property type="protein sequence ID" value="ALM12824.1"/>
    <property type="molecule type" value="Genomic_DNA"/>
</dbReference>
<keyword evidence="6" id="KW-0902">Two-component regulatory system</keyword>
<keyword evidence="4" id="KW-0808">Transferase</keyword>
<evidence type="ECO:0000256" key="5">
    <source>
        <dbReference type="ARBA" id="ARBA00022777"/>
    </source>
</evidence>
<evidence type="ECO:0000313" key="9">
    <source>
        <dbReference type="EMBL" id="ALM12824.1"/>
    </source>
</evidence>
<dbReference type="PANTHER" id="PTHR45453">
    <property type="entry name" value="PHOSPHATE REGULON SENSOR PROTEIN PHOR"/>
    <property type="match status" value="1"/>
</dbReference>
<dbReference type="InterPro" id="IPR036890">
    <property type="entry name" value="HATPase_C_sf"/>
</dbReference>
<dbReference type="InterPro" id="IPR005467">
    <property type="entry name" value="His_kinase_dom"/>
</dbReference>
<dbReference type="GO" id="GO:0000155">
    <property type="term" value="F:phosphorelay sensor kinase activity"/>
    <property type="evidence" value="ECO:0007669"/>
    <property type="project" value="TreeGrafter"/>
</dbReference>
<accession>A0A0S1SJL5</accession>
<evidence type="ECO:0000256" key="1">
    <source>
        <dbReference type="ARBA" id="ARBA00000085"/>
    </source>
</evidence>
<dbReference type="InterPro" id="IPR003594">
    <property type="entry name" value="HATPase_dom"/>
</dbReference>
<evidence type="ECO:0000256" key="3">
    <source>
        <dbReference type="ARBA" id="ARBA00022553"/>
    </source>
</evidence>
<protein>
    <recommendedName>
        <fullName evidence="2">histidine kinase</fullName>
        <ecNumber evidence="2">2.7.13.3</ecNumber>
    </recommendedName>
</protein>
<dbReference type="PROSITE" id="PS50109">
    <property type="entry name" value="HIS_KIN"/>
    <property type="match status" value="1"/>
</dbReference>
<evidence type="ECO:0000313" key="10">
    <source>
        <dbReference type="Proteomes" id="UP000069135"/>
    </source>
</evidence>
<feature type="transmembrane region" description="Helical" evidence="7">
    <location>
        <begin position="221"/>
        <end position="240"/>
    </location>
</feature>
<dbReference type="CDD" id="cd00075">
    <property type="entry name" value="HATPase"/>
    <property type="match status" value="1"/>
</dbReference>
<dbReference type="SMART" id="SM00387">
    <property type="entry name" value="HATPase_c"/>
    <property type="match status" value="1"/>
</dbReference>
<keyword evidence="3" id="KW-0597">Phosphoprotein</keyword>
<accession>A0A0S1SL29</accession>
<dbReference type="Gene3D" id="3.30.565.10">
    <property type="entry name" value="Histidine kinase-like ATPase, C-terminal domain"/>
    <property type="match status" value="1"/>
</dbReference>
<reference evidence="9 10" key="2">
    <citation type="journal article" date="2016" name="PeerJ">
        <title>Analysis of five complete genome sequences for members of the class Peribacteria in the recently recognized Peregrinibacteria bacterial phylum.</title>
        <authorList>
            <person name="Anantharaman K."/>
            <person name="Brown C.T."/>
            <person name="Burstein D."/>
            <person name="Castelle C.J."/>
            <person name="Probst A.J."/>
            <person name="Thomas B.C."/>
            <person name="Williams K.H."/>
            <person name="Banfield J.F."/>
        </authorList>
    </citation>
    <scope>NUCLEOTIDE SEQUENCE [LARGE SCALE GENOMIC DNA]</scope>
    <source>
        <strain evidence="9">RIFOXYD1_FULL_PER-ii_59_16</strain>
    </source>
</reference>
<accession>A0A0S1SM07</accession>
<evidence type="ECO:0000256" key="6">
    <source>
        <dbReference type="ARBA" id="ARBA00023012"/>
    </source>
</evidence>
<organism evidence="9 10">
    <name type="scientific">Candidatus Peribacter riflensis</name>
    <dbReference type="NCBI Taxonomy" id="1735162"/>
    <lineage>
        <taxon>Bacteria</taxon>
        <taxon>Candidatus Peregrinibacteriota</taxon>
        <taxon>Candidatus Peribacteria</taxon>
        <taxon>Candidatus Peribacterales</taxon>
        <taxon>Candidatus Peribacteraceae</taxon>
        <taxon>Candidatus Peribacter</taxon>
    </lineage>
</organism>
<dbReference type="InterPro" id="IPR050351">
    <property type="entry name" value="BphY/WalK/GraS-like"/>
</dbReference>
<dbReference type="AlphaFoldDB" id="A0A0S1SUY9"/>
<dbReference type="PANTHER" id="PTHR45453:SF1">
    <property type="entry name" value="PHOSPHATE REGULON SENSOR PROTEIN PHOR"/>
    <property type="match status" value="1"/>
</dbReference>
<dbReference type="STRING" id="1735162.PeribacterB2_0122"/>
<dbReference type="EC" id="2.7.13.3" evidence="2"/>
<evidence type="ECO:0000256" key="2">
    <source>
        <dbReference type="ARBA" id="ARBA00012438"/>
    </source>
</evidence>
<reference evidence="10" key="1">
    <citation type="submission" date="2015-10" db="EMBL/GenBank/DDBJ databases">
        <title>Analysis of five complete genome sequences for members of the class Peribacteria in the recently recognized Peregrinibacteria bacterial phylum.</title>
        <authorList>
            <person name="Anantharaman K."/>
            <person name="Brown C.T."/>
            <person name="Burstein D."/>
            <person name="Castelle C.J."/>
            <person name="Probst A.J."/>
            <person name="Thomas B.C."/>
            <person name="Williams K.H."/>
            <person name="Banfield J.F."/>
        </authorList>
    </citation>
    <scope>NUCLEOTIDE SEQUENCE [LARGE SCALE GENOMIC DNA]</scope>
</reference>
<keyword evidence="7" id="KW-0472">Membrane</keyword>
<feature type="transmembrane region" description="Helical" evidence="7">
    <location>
        <begin position="20"/>
        <end position="39"/>
    </location>
</feature>
<feature type="domain" description="Histidine kinase" evidence="8">
    <location>
        <begin position="260"/>
        <end position="480"/>
    </location>
</feature>
<dbReference type="KEGG" id="prf:PeribacterA2_0122"/>
<keyword evidence="7" id="KW-0812">Transmembrane</keyword>
<dbReference type="GO" id="GO:0016036">
    <property type="term" value="P:cellular response to phosphate starvation"/>
    <property type="evidence" value="ECO:0007669"/>
    <property type="project" value="TreeGrafter"/>
</dbReference>
<comment type="catalytic activity">
    <reaction evidence="1">
        <text>ATP + protein L-histidine = ADP + protein N-phospho-L-histidine.</text>
        <dbReference type="EC" id="2.7.13.3"/>
    </reaction>
</comment>
<dbReference type="GO" id="GO:0004721">
    <property type="term" value="F:phosphoprotein phosphatase activity"/>
    <property type="evidence" value="ECO:0007669"/>
    <property type="project" value="TreeGrafter"/>
</dbReference>
<gene>
    <name evidence="9" type="ORF">PeribacterD1_0122</name>
</gene>
<dbReference type="SUPFAM" id="SSF55874">
    <property type="entry name" value="ATPase domain of HSP90 chaperone/DNA topoisomerase II/histidine kinase"/>
    <property type="match status" value="1"/>
</dbReference>
<keyword evidence="5 9" id="KW-0418">Kinase</keyword>
<keyword evidence="7" id="KW-1133">Transmembrane helix</keyword>
<accession>A0A0S1SUY9</accession>
<evidence type="ECO:0000259" key="8">
    <source>
        <dbReference type="PROSITE" id="PS50109"/>
    </source>
</evidence>
<evidence type="ECO:0000256" key="7">
    <source>
        <dbReference type="SAM" id="Phobius"/>
    </source>
</evidence>
<dbReference type="Pfam" id="PF02518">
    <property type="entry name" value="HATPase_c"/>
    <property type="match status" value="1"/>
</dbReference>
<sequence>MIPTTSPSPWRKSFFSWKTIVLLGIAFATVACACVFFFLRSREVIDRLVKDRLRNEAAIAALSFAGEELDAIRSTSEMQSTKFGELVWRLNDIRARSPQIRFAYIMRRTADPLTLEFVVDADALNTPEQLDSNGNGIVELSEGPGLPGEPYDISTIPALQDAAFQGPATDEDVTLDQWGYALSGYAPIRYADGRVAAVLGIDMTAENYAQIRQSIFSMQSLLLVLFGGMLVIFAVIAIIWRRRVQEMGHLDDERRWLLQLILHQVGTPLTIFRWGVESLREALPRLPDAARAEMEENILIMEDGVSRLGHVSEVLLAADRIQEGNVRVADEQVSLQSVLDETKEGIAQQLAKRGQKLEVDVSADCTLHLDRRLLAGVLRELLDNAMVYSPKDGVITVRVLRHNRSVEVSVQDRGAGIPREDLSRMFERFSRGSNAGKFDPNGTGVGLYIAKGIIERFGGKISMYSTEGEGTTITFTLPLV</sequence>
<dbReference type="FunFam" id="3.30.565.10:FF:000006">
    <property type="entry name" value="Sensor histidine kinase WalK"/>
    <property type="match status" value="1"/>
</dbReference>
<dbReference type="GO" id="GO:0005886">
    <property type="term" value="C:plasma membrane"/>
    <property type="evidence" value="ECO:0007669"/>
    <property type="project" value="TreeGrafter"/>
</dbReference>
<dbReference type="PATRIC" id="fig|1735161.3.peg.121"/>
<accession>A0A0S1SQR3</accession>
<dbReference type="PRINTS" id="PR00344">
    <property type="entry name" value="BCTRLSENSOR"/>
</dbReference>
<dbReference type="InterPro" id="IPR004358">
    <property type="entry name" value="Sig_transdc_His_kin-like_C"/>
</dbReference>
<dbReference type="Proteomes" id="UP000069135">
    <property type="component" value="Chromosome"/>
</dbReference>
<proteinExistence type="predicted"/>